<reference evidence="1" key="1">
    <citation type="journal article" date="2022" name="bioRxiv">
        <title>Sequencing and chromosome-scale assembly of the giantPleurodeles waltlgenome.</title>
        <authorList>
            <person name="Brown T."/>
            <person name="Elewa A."/>
            <person name="Iarovenko S."/>
            <person name="Subramanian E."/>
            <person name="Araus A.J."/>
            <person name="Petzold A."/>
            <person name="Susuki M."/>
            <person name="Suzuki K.-i.T."/>
            <person name="Hayashi T."/>
            <person name="Toyoda A."/>
            <person name="Oliveira C."/>
            <person name="Osipova E."/>
            <person name="Leigh N.D."/>
            <person name="Simon A."/>
            <person name="Yun M.H."/>
        </authorList>
    </citation>
    <scope>NUCLEOTIDE SEQUENCE</scope>
    <source>
        <strain evidence="1">20211129_DDA</strain>
        <tissue evidence="1">Liver</tissue>
    </source>
</reference>
<dbReference type="Proteomes" id="UP001066276">
    <property type="component" value="Chromosome 11"/>
</dbReference>
<accession>A0AAV7LSX8</accession>
<evidence type="ECO:0000313" key="1">
    <source>
        <dbReference type="EMBL" id="KAJ1094133.1"/>
    </source>
</evidence>
<evidence type="ECO:0000313" key="2">
    <source>
        <dbReference type="Proteomes" id="UP001066276"/>
    </source>
</evidence>
<comment type="caution">
    <text evidence="1">The sequence shown here is derived from an EMBL/GenBank/DDBJ whole genome shotgun (WGS) entry which is preliminary data.</text>
</comment>
<name>A0AAV7LSX8_PLEWA</name>
<keyword evidence="2" id="KW-1185">Reference proteome</keyword>
<gene>
    <name evidence="1" type="ORF">NDU88_007217</name>
</gene>
<sequence length="102" mass="11032">MPTVWLAGALAPDRTPAVCLKGAVDHGRWSQDGWHGTWHHPGSPLYNCKEPWHQAGLRTVWLGDALAPGRTPTIRLEGTLAPARTPAARLKGALERAKMPAV</sequence>
<proteinExistence type="predicted"/>
<protein>
    <submittedName>
        <fullName evidence="1">Uncharacterized protein</fullName>
    </submittedName>
</protein>
<organism evidence="1 2">
    <name type="scientific">Pleurodeles waltl</name>
    <name type="common">Iberian ribbed newt</name>
    <dbReference type="NCBI Taxonomy" id="8319"/>
    <lineage>
        <taxon>Eukaryota</taxon>
        <taxon>Metazoa</taxon>
        <taxon>Chordata</taxon>
        <taxon>Craniata</taxon>
        <taxon>Vertebrata</taxon>
        <taxon>Euteleostomi</taxon>
        <taxon>Amphibia</taxon>
        <taxon>Batrachia</taxon>
        <taxon>Caudata</taxon>
        <taxon>Salamandroidea</taxon>
        <taxon>Salamandridae</taxon>
        <taxon>Pleurodelinae</taxon>
        <taxon>Pleurodeles</taxon>
    </lineage>
</organism>
<dbReference type="EMBL" id="JANPWB010000015">
    <property type="protein sequence ID" value="KAJ1094133.1"/>
    <property type="molecule type" value="Genomic_DNA"/>
</dbReference>
<dbReference type="AlphaFoldDB" id="A0AAV7LSX8"/>